<evidence type="ECO:0000313" key="1">
    <source>
        <dbReference type="EMBL" id="VDD95298.1"/>
    </source>
</evidence>
<evidence type="ECO:0000313" key="2">
    <source>
        <dbReference type="Proteomes" id="UP000274131"/>
    </source>
</evidence>
<dbReference type="Proteomes" id="UP000274131">
    <property type="component" value="Unassembled WGS sequence"/>
</dbReference>
<dbReference type="AlphaFoldDB" id="A0A0N4VIQ3"/>
<organism evidence="3">
    <name type="scientific">Enterobius vermicularis</name>
    <name type="common">Human pinworm</name>
    <dbReference type="NCBI Taxonomy" id="51028"/>
    <lineage>
        <taxon>Eukaryota</taxon>
        <taxon>Metazoa</taxon>
        <taxon>Ecdysozoa</taxon>
        <taxon>Nematoda</taxon>
        <taxon>Chromadorea</taxon>
        <taxon>Rhabditida</taxon>
        <taxon>Spirurina</taxon>
        <taxon>Oxyuridomorpha</taxon>
        <taxon>Oxyuroidea</taxon>
        <taxon>Oxyuridae</taxon>
        <taxon>Enterobius</taxon>
    </lineage>
</organism>
<dbReference type="InterPro" id="IPR016186">
    <property type="entry name" value="C-type_lectin-like/link_sf"/>
</dbReference>
<accession>A0A0N4VIQ3</accession>
<dbReference type="Gene3D" id="3.10.100.10">
    <property type="entry name" value="Mannose-Binding Protein A, subunit A"/>
    <property type="match status" value="2"/>
</dbReference>
<sequence>MQVSSKTTKEKYCIFSPIVANNVYIKDPDVGFFSDMKSDFVRSEKFCVAKFGGHLISIQDDEELAIANYAVFSNITVGNGLVAPIGFMASPYYKSKTFTDGTNLTFAMKLAVVRDKSQQTLCLYLYRHSTQHIDGLSFEVCHLSYMFVCKAEVPEFSEELLELLQDIKKAQSDTAPSRQYKVTGKCEKKEDQSIRYDIDPFAVSEKLNNETYCVHDLTILPGRKVRNFEEAEDLCVEIVDGHLISISNELEKDFLVQYLFADEQRIPNLDVDARIIGLRYESGRGTPNYTDGADGAYALYTAYTQSRTYDFHGNCFALSNFTENKTYTASILRASCDFQLGIDRVTCKSRAENVDMSAEITFKRVFHLEDEIRKYFGEDSVNFEHFLLFKSVYCRIQTAVNQT</sequence>
<keyword evidence="2" id="KW-1185">Reference proteome</keyword>
<dbReference type="OrthoDB" id="10045365at2759"/>
<proteinExistence type="predicted"/>
<protein>
    <submittedName>
        <fullName evidence="3">C-type lectin domain-containing protein</fullName>
    </submittedName>
</protein>
<evidence type="ECO:0000313" key="3">
    <source>
        <dbReference type="WBParaSite" id="EVEC_0001070601-mRNA-1"/>
    </source>
</evidence>
<dbReference type="CDD" id="cd00037">
    <property type="entry name" value="CLECT"/>
    <property type="match status" value="2"/>
</dbReference>
<dbReference type="InterPro" id="IPR016187">
    <property type="entry name" value="CTDL_fold"/>
</dbReference>
<dbReference type="EMBL" id="UXUI01010496">
    <property type="protein sequence ID" value="VDD95298.1"/>
    <property type="molecule type" value="Genomic_DNA"/>
</dbReference>
<reference evidence="3" key="1">
    <citation type="submission" date="2017-02" db="UniProtKB">
        <authorList>
            <consortium name="WormBaseParasite"/>
        </authorList>
    </citation>
    <scope>IDENTIFICATION</scope>
</reference>
<dbReference type="SUPFAM" id="SSF56436">
    <property type="entry name" value="C-type lectin-like"/>
    <property type="match status" value="2"/>
</dbReference>
<dbReference type="WBParaSite" id="EVEC_0001070601-mRNA-1">
    <property type="protein sequence ID" value="EVEC_0001070601-mRNA-1"/>
    <property type="gene ID" value="EVEC_0001070601"/>
</dbReference>
<gene>
    <name evidence="1" type="ORF">EVEC_LOCUS10049</name>
</gene>
<reference evidence="1 2" key="2">
    <citation type="submission" date="2018-10" db="EMBL/GenBank/DDBJ databases">
        <authorList>
            <consortium name="Pathogen Informatics"/>
        </authorList>
    </citation>
    <scope>NUCLEOTIDE SEQUENCE [LARGE SCALE GENOMIC DNA]</scope>
</reference>
<name>A0A0N4VIQ3_ENTVE</name>